<dbReference type="AlphaFoldDB" id="A0AA49GL94"/>
<keyword evidence="1" id="KW-0732">Signal</keyword>
<name>A0AA49GL94_9BACT</name>
<dbReference type="InterPro" id="IPR011990">
    <property type="entry name" value="TPR-like_helical_dom_sf"/>
</dbReference>
<dbReference type="Gene3D" id="1.25.40.390">
    <property type="match status" value="1"/>
</dbReference>
<dbReference type="InterPro" id="IPR041662">
    <property type="entry name" value="SusD-like_2"/>
</dbReference>
<gene>
    <name evidence="2" type="ORF">K4G66_27980</name>
</gene>
<dbReference type="PROSITE" id="PS51257">
    <property type="entry name" value="PROKAR_LIPOPROTEIN"/>
    <property type="match status" value="1"/>
</dbReference>
<feature type="signal peptide" evidence="1">
    <location>
        <begin position="1"/>
        <end position="19"/>
    </location>
</feature>
<accession>A0AA49GL94</accession>
<dbReference type="Pfam" id="PF12771">
    <property type="entry name" value="SusD-like_2"/>
    <property type="match status" value="1"/>
</dbReference>
<dbReference type="SUPFAM" id="SSF48452">
    <property type="entry name" value="TPR-like"/>
    <property type="match status" value="1"/>
</dbReference>
<reference evidence="2" key="1">
    <citation type="journal article" date="2023" name="Comput. Struct. Biotechnol. J.">
        <title>Discovery of a novel marine Bacteroidetes with a rich repertoire of carbohydrate-active enzymes.</title>
        <authorList>
            <person name="Chen B."/>
            <person name="Liu G."/>
            <person name="Chen Q."/>
            <person name="Wang H."/>
            <person name="Liu L."/>
            <person name="Tang K."/>
        </authorList>
    </citation>
    <scope>NUCLEOTIDE SEQUENCE</scope>
    <source>
        <strain evidence="2">TK19036</strain>
    </source>
</reference>
<organism evidence="2">
    <name type="scientific">Roseihalotalea indica</name>
    <dbReference type="NCBI Taxonomy" id="2867963"/>
    <lineage>
        <taxon>Bacteria</taxon>
        <taxon>Pseudomonadati</taxon>
        <taxon>Bacteroidota</taxon>
        <taxon>Cytophagia</taxon>
        <taxon>Cytophagales</taxon>
        <taxon>Catalimonadaceae</taxon>
        <taxon>Roseihalotalea</taxon>
    </lineage>
</organism>
<reference evidence="2" key="2">
    <citation type="journal article" date="2024" name="Antonie Van Leeuwenhoek">
        <title>Roseihalotalea indica gen. nov., sp. nov., a halophilic Bacteroidetes from mesopelagic Southwest Indian Ocean with higher carbohydrate metabolic potential.</title>
        <authorList>
            <person name="Chen B."/>
            <person name="Zhang M."/>
            <person name="Lin D."/>
            <person name="Ye J."/>
            <person name="Tang K."/>
        </authorList>
    </citation>
    <scope>NUCLEOTIDE SEQUENCE</scope>
    <source>
        <strain evidence="2">TK19036</strain>
    </source>
</reference>
<sequence>MKKLAIFRFLPVSLLLLFACDDGFDDLNTNKTDATSVDPVFQLNNAIINMSYPGGVLNYELGIVQQIISPNSGVLTGANFNQDNRLATDDIWIAYYQNVIKSTKDILSRMEENPERGNLYQMTRILQAHAFMVLTDTYGDIPYFNAGQAFIDQNFFPVYDPQQEIYPDIINELTQASQALDDEGIMENADVLYGGDVELWKKYANSLLLRIGMRLIKVEPGTAQTLVQQAYQAGVITTNDENAVIRHDANYRNGPGITLNATEANNFFLAEPFVEYLKENNDPRLEAIAVTYVGAASGPEQVLGANGNGSNDPSIQMGMPLGHNDESIKQVASQMGLASFYEFAQADRERVVQQTSPMFLVTAAQTYLLLAEAAVRGWITEPAEPFYTMGVEAHMEQMALYSAESAISEEEIDAYLAENPFSEALALEQINTQYWVASFLNGPEAFANFRRSGFPDLAPNPFPNQDITGDFIRRLTYPSSEIAVNSENVNAAVARMGPDNLDTRVWWDGQ</sequence>
<evidence type="ECO:0000313" key="2">
    <source>
        <dbReference type="EMBL" id="WKN36208.1"/>
    </source>
</evidence>
<keyword evidence="2" id="KW-0449">Lipoprotein</keyword>
<protein>
    <submittedName>
        <fullName evidence="2">SusD/RagB family nutrient-binding outer membrane lipoprotein</fullName>
    </submittedName>
</protein>
<proteinExistence type="predicted"/>
<evidence type="ECO:0000256" key="1">
    <source>
        <dbReference type="SAM" id="SignalP"/>
    </source>
</evidence>
<dbReference type="EMBL" id="CP120682">
    <property type="protein sequence ID" value="WKN36208.1"/>
    <property type="molecule type" value="Genomic_DNA"/>
</dbReference>
<feature type="chain" id="PRO_5041281560" evidence="1">
    <location>
        <begin position="20"/>
        <end position="510"/>
    </location>
</feature>